<evidence type="ECO:0000256" key="3">
    <source>
        <dbReference type="ARBA" id="ARBA00023163"/>
    </source>
</evidence>
<dbReference type="AlphaFoldDB" id="A0A2S9JCC3"/>
<feature type="domain" description="HTH araC/xylS-type" evidence="4">
    <location>
        <begin position="200"/>
        <end position="283"/>
    </location>
</feature>
<evidence type="ECO:0000313" key="6">
    <source>
        <dbReference type="Proteomes" id="UP000238563"/>
    </source>
</evidence>
<dbReference type="Proteomes" id="UP000238563">
    <property type="component" value="Unassembled WGS sequence"/>
</dbReference>
<organism evidence="5 6">
    <name type="scientific">Phyllobacterium myrsinacearum</name>
    <dbReference type="NCBI Taxonomy" id="28101"/>
    <lineage>
        <taxon>Bacteria</taxon>
        <taxon>Pseudomonadati</taxon>
        <taxon>Pseudomonadota</taxon>
        <taxon>Alphaproteobacteria</taxon>
        <taxon>Hyphomicrobiales</taxon>
        <taxon>Phyllobacteriaceae</taxon>
        <taxon>Phyllobacterium</taxon>
    </lineage>
</organism>
<dbReference type="GO" id="GO:0003700">
    <property type="term" value="F:DNA-binding transcription factor activity"/>
    <property type="evidence" value="ECO:0007669"/>
    <property type="project" value="InterPro"/>
</dbReference>
<keyword evidence="3" id="KW-0804">Transcription</keyword>
<evidence type="ECO:0000256" key="2">
    <source>
        <dbReference type="ARBA" id="ARBA00023125"/>
    </source>
</evidence>
<keyword evidence="1" id="KW-0805">Transcription regulation</keyword>
<protein>
    <submittedName>
        <fullName evidence="5">AraC family transcriptional regulator</fullName>
    </submittedName>
</protein>
<dbReference type="Pfam" id="PF12833">
    <property type="entry name" value="HTH_18"/>
    <property type="match status" value="1"/>
</dbReference>
<name>A0A2S9JCC3_9HYPH</name>
<dbReference type="InterPro" id="IPR050204">
    <property type="entry name" value="AraC_XylS_family_regulators"/>
</dbReference>
<dbReference type="PANTHER" id="PTHR46796">
    <property type="entry name" value="HTH-TYPE TRANSCRIPTIONAL ACTIVATOR RHAS-RELATED"/>
    <property type="match status" value="1"/>
</dbReference>
<dbReference type="Pfam" id="PF20240">
    <property type="entry name" value="DUF6597"/>
    <property type="match status" value="1"/>
</dbReference>
<dbReference type="InterPro" id="IPR046532">
    <property type="entry name" value="DUF6597"/>
</dbReference>
<dbReference type="OrthoDB" id="9815799at2"/>
<evidence type="ECO:0000256" key="1">
    <source>
        <dbReference type="ARBA" id="ARBA00023015"/>
    </source>
</evidence>
<dbReference type="PANTHER" id="PTHR46796:SF15">
    <property type="entry name" value="BLL1074 PROTEIN"/>
    <property type="match status" value="1"/>
</dbReference>
<dbReference type="Gene3D" id="1.10.10.60">
    <property type="entry name" value="Homeodomain-like"/>
    <property type="match status" value="1"/>
</dbReference>
<keyword evidence="6" id="KW-1185">Reference proteome</keyword>
<dbReference type="PROSITE" id="PS01124">
    <property type="entry name" value="HTH_ARAC_FAMILY_2"/>
    <property type="match status" value="1"/>
</dbReference>
<proteinExistence type="predicted"/>
<gene>
    <name evidence="5" type="ORF">C5750_20625</name>
</gene>
<reference evidence="5 6" key="1">
    <citation type="submission" date="2018-02" db="EMBL/GenBank/DDBJ databases">
        <title>The draft genome of Phyllobacterium myrsinacearum DSM5892.</title>
        <authorList>
            <person name="Li L."/>
            <person name="Liu L."/>
            <person name="Zhang X."/>
            <person name="Wang T."/>
        </authorList>
    </citation>
    <scope>NUCLEOTIDE SEQUENCE [LARGE SCALE GENOMIC DNA]</scope>
    <source>
        <strain evidence="5 6">DSM 5892</strain>
    </source>
</reference>
<comment type="caution">
    <text evidence="5">The sequence shown here is derived from an EMBL/GenBank/DDBJ whole genome shotgun (WGS) entry which is preliminary data.</text>
</comment>
<dbReference type="GO" id="GO:0043565">
    <property type="term" value="F:sequence-specific DNA binding"/>
    <property type="evidence" value="ECO:0007669"/>
    <property type="project" value="InterPro"/>
</dbReference>
<evidence type="ECO:0000313" key="5">
    <source>
        <dbReference type="EMBL" id="PRD50375.1"/>
    </source>
</evidence>
<dbReference type="EMBL" id="PVBT01000007">
    <property type="protein sequence ID" value="PRD50375.1"/>
    <property type="molecule type" value="Genomic_DNA"/>
</dbReference>
<dbReference type="SMART" id="SM00342">
    <property type="entry name" value="HTH_ARAC"/>
    <property type="match status" value="1"/>
</dbReference>
<sequence length="286" mass="30627">MLFWKSFGNGIKSIIRRSAQTKISAGFPMNSHQETPVLANCSGQYRESVPQAALKPHFLCVWSHVSPHAGGKPVTVVPDGCVDILWSQGRLSVAGPDIAPHVVDPGITSVVGLRFAPGAAAKWLGLPMSELVGLRVDLSELWGTKAAALVDALSPAQSEADAMRRLEAGIAAMAGAIDRPDAVMSHTFSVLGRVGEGSHVSRLASHLDMSARTLRRHCRTHFGYGPKTLERILRFQHFLHLAQCTPESSLGMLAFEADYADQAHLSREVKALAGISPGDVVQQMAA</sequence>
<keyword evidence="2" id="KW-0238">DNA-binding</keyword>
<dbReference type="InterPro" id="IPR018060">
    <property type="entry name" value="HTH_AraC"/>
</dbReference>
<accession>A0A2S9JCC3</accession>
<evidence type="ECO:0000259" key="4">
    <source>
        <dbReference type="PROSITE" id="PS01124"/>
    </source>
</evidence>